<dbReference type="Pfam" id="PF01196">
    <property type="entry name" value="Ribosomal_L17"/>
    <property type="match status" value="1"/>
</dbReference>
<comment type="similarity">
    <text evidence="1 4 5">Belongs to the bacterial ribosomal protein bL17 family.</text>
</comment>
<sequence>MRHQKKNNTLGRVKAQREALMRSLAESLILHGGIKTTRAKAKALRGFVEPLITTAKQNTLASRRMLISKLYTDKAVKKLIDTLGPQYKERNGGYTRITKVGFRSNDGAEKVRIELV</sequence>
<name>A0A2H0N5T2_9BACT</name>
<evidence type="ECO:0000256" key="4">
    <source>
        <dbReference type="HAMAP-Rule" id="MF_01368"/>
    </source>
</evidence>
<dbReference type="Proteomes" id="UP000229782">
    <property type="component" value="Unassembled WGS sequence"/>
</dbReference>
<comment type="subunit">
    <text evidence="4">Part of the 50S ribosomal subunit. Contacts protein L32.</text>
</comment>
<reference evidence="6 7" key="1">
    <citation type="submission" date="2017-09" db="EMBL/GenBank/DDBJ databases">
        <title>Depth-based differentiation of microbial function through sediment-hosted aquifers and enrichment of novel symbionts in the deep terrestrial subsurface.</title>
        <authorList>
            <person name="Probst A.J."/>
            <person name="Ladd B."/>
            <person name="Jarett J.K."/>
            <person name="Geller-Mcgrath D.E."/>
            <person name="Sieber C.M."/>
            <person name="Emerson J.B."/>
            <person name="Anantharaman K."/>
            <person name="Thomas B.C."/>
            <person name="Malmstrom R."/>
            <person name="Stieglmeier M."/>
            <person name="Klingl A."/>
            <person name="Woyke T."/>
            <person name="Ryan C.M."/>
            <person name="Banfield J.F."/>
        </authorList>
    </citation>
    <scope>NUCLEOTIDE SEQUENCE [LARGE SCALE GENOMIC DNA]</scope>
    <source>
        <strain evidence="6">CG11_big_fil_rev_8_21_14_0_20_43_7</strain>
    </source>
</reference>
<proteinExistence type="inferred from homology"/>
<evidence type="ECO:0000313" key="7">
    <source>
        <dbReference type="Proteomes" id="UP000229782"/>
    </source>
</evidence>
<dbReference type="InterPro" id="IPR036373">
    <property type="entry name" value="Ribosomal_bL17_sf"/>
</dbReference>
<evidence type="ECO:0000256" key="5">
    <source>
        <dbReference type="RuleBase" id="RU000660"/>
    </source>
</evidence>
<dbReference type="HAMAP" id="MF_01368">
    <property type="entry name" value="Ribosomal_bL17"/>
    <property type="match status" value="1"/>
</dbReference>
<dbReference type="PROSITE" id="PS01167">
    <property type="entry name" value="RIBOSOMAL_L17"/>
    <property type="match status" value="1"/>
</dbReference>
<dbReference type="InterPro" id="IPR047859">
    <property type="entry name" value="Ribosomal_bL17_CS"/>
</dbReference>
<dbReference type="GO" id="GO:0006412">
    <property type="term" value="P:translation"/>
    <property type="evidence" value="ECO:0007669"/>
    <property type="project" value="UniProtKB-UniRule"/>
</dbReference>
<dbReference type="PANTHER" id="PTHR14413:SF16">
    <property type="entry name" value="LARGE RIBOSOMAL SUBUNIT PROTEIN BL17M"/>
    <property type="match status" value="1"/>
</dbReference>
<evidence type="ECO:0000256" key="3">
    <source>
        <dbReference type="ARBA" id="ARBA00023274"/>
    </source>
</evidence>
<evidence type="ECO:0000256" key="1">
    <source>
        <dbReference type="ARBA" id="ARBA00008777"/>
    </source>
</evidence>
<protein>
    <recommendedName>
        <fullName evidence="4">Large ribosomal subunit protein bL17</fullName>
    </recommendedName>
</protein>
<dbReference type="GO" id="GO:0003735">
    <property type="term" value="F:structural constituent of ribosome"/>
    <property type="evidence" value="ECO:0007669"/>
    <property type="project" value="InterPro"/>
</dbReference>
<comment type="caution">
    <text evidence="6">The sequence shown here is derived from an EMBL/GenBank/DDBJ whole genome shotgun (WGS) entry which is preliminary data.</text>
</comment>
<dbReference type="PANTHER" id="PTHR14413">
    <property type="entry name" value="RIBOSOMAL PROTEIN L17"/>
    <property type="match status" value="1"/>
</dbReference>
<dbReference type="EMBL" id="PCWM01000003">
    <property type="protein sequence ID" value="PIR03475.1"/>
    <property type="molecule type" value="Genomic_DNA"/>
</dbReference>
<dbReference type="InterPro" id="IPR000456">
    <property type="entry name" value="Ribosomal_bL17"/>
</dbReference>
<accession>A0A2H0N5T2</accession>
<dbReference type="Gene3D" id="3.90.1030.10">
    <property type="entry name" value="Ribosomal protein L17"/>
    <property type="match status" value="1"/>
</dbReference>
<keyword evidence="2 4" id="KW-0689">Ribosomal protein</keyword>
<organism evidence="6 7">
    <name type="scientific">Candidatus Magasanikbacteria bacterium CG11_big_fil_rev_8_21_14_0_20_43_7</name>
    <dbReference type="NCBI Taxonomy" id="1974654"/>
    <lineage>
        <taxon>Bacteria</taxon>
        <taxon>Candidatus Magasanikiibacteriota</taxon>
    </lineage>
</organism>
<keyword evidence="3 4" id="KW-0687">Ribonucleoprotein</keyword>
<dbReference type="SUPFAM" id="SSF64263">
    <property type="entry name" value="Prokaryotic ribosomal protein L17"/>
    <property type="match status" value="1"/>
</dbReference>
<evidence type="ECO:0000256" key="2">
    <source>
        <dbReference type="ARBA" id="ARBA00022980"/>
    </source>
</evidence>
<evidence type="ECO:0000313" key="6">
    <source>
        <dbReference type="EMBL" id="PIR03475.1"/>
    </source>
</evidence>
<dbReference type="GO" id="GO:0022625">
    <property type="term" value="C:cytosolic large ribosomal subunit"/>
    <property type="evidence" value="ECO:0007669"/>
    <property type="project" value="TreeGrafter"/>
</dbReference>
<dbReference type="NCBIfam" id="TIGR00059">
    <property type="entry name" value="L17"/>
    <property type="match status" value="1"/>
</dbReference>
<gene>
    <name evidence="4" type="primary">rplQ</name>
    <name evidence="6" type="ORF">COV60_00130</name>
</gene>
<dbReference type="AlphaFoldDB" id="A0A2H0N5T2"/>